<name>A0ABV9RRW2_9PSEU</name>
<evidence type="ECO:0000256" key="4">
    <source>
        <dbReference type="ARBA" id="ARBA00022475"/>
    </source>
</evidence>
<reference evidence="11" key="1">
    <citation type="journal article" date="2019" name="Int. J. Syst. Evol. Microbiol.">
        <title>The Global Catalogue of Microorganisms (GCM) 10K type strain sequencing project: providing services to taxonomists for standard genome sequencing and annotation.</title>
        <authorList>
            <consortium name="The Broad Institute Genomics Platform"/>
            <consortium name="The Broad Institute Genome Sequencing Center for Infectious Disease"/>
            <person name="Wu L."/>
            <person name="Ma J."/>
        </authorList>
    </citation>
    <scope>NUCLEOTIDE SEQUENCE [LARGE SCALE GENOMIC DNA]</scope>
    <source>
        <strain evidence="11">CCUG 50347</strain>
    </source>
</reference>
<evidence type="ECO:0000256" key="8">
    <source>
        <dbReference type="SAM" id="MobiDB-lite"/>
    </source>
</evidence>
<dbReference type="RefSeq" id="WP_274192222.1">
    <property type="nucleotide sequence ID" value="NZ_BAABHN010000059.1"/>
</dbReference>
<keyword evidence="7 9" id="KW-0472">Membrane</keyword>
<evidence type="ECO:0000313" key="10">
    <source>
        <dbReference type="EMBL" id="MFC4836259.1"/>
    </source>
</evidence>
<evidence type="ECO:0000256" key="5">
    <source>
        <dbReference type="ARBA" id="ARBA00022692"/>
    </source>
</evidence>
<gene>
    <name evidence="10" type="ORF">ACFPEL_27875</name>
</gene>
<keyword evidence="11" id="KW-1185">Reference proteome</keyword>
<feature type="transmembrane region" description="Helical" evidence="9">
    <location>
        <begin position="31"/>
        <end position="51"/>
    </location>
</feature>
<comment type="caution">
    <text evidence="10">The sequence shown here is derived from an EMBL/GenBank/DDBJ whole genome shotgun (WGS) entry which is preliminary data.</text>
</comment>
<evidence type="ECO:0000256" key="3">
    <source>
        <dbReference type="ARBA" id="ARBA00022448"/>
    </source>
</evidence>
<feature type="transmembrane region" description="Helical" evidence="9">
    <location>
        <begin position="173"/>
        <end position="192"/>
    </location>
</feature>
<evidence type="ECO:0000256" key="6">
    <source>
        <dbReference type="ARBA" id="ARBA00022989"/>
    </source>
</evidence>
<dbReference type="InterPro" id="IPR038523">
    <property type="entry name" value="AmiSUreI_transpt_sf"/>
</dbReference>
<dbReference type="Gene3D" id="1.25.40.600">
    <property type="match status" value="1"/>
</dbReference>
<evidence type="ECO:0000256" key="9">
    <source>
        <dbReference type="SAM" id="Phobius"/>
    </source>
</evidence>
<dbReference type="Pfam" id="PF02293">
    <property type="entry name" value="AmiS_UreI"/>
    <property type="match status" value="1"/>
</dbReference>
<evidence type="ECO:0000313" key="11">
    <source>
        <dbReference type="Proteomes" id="UP001595909"/>
    </source>
</evidence>
<feature type="compositionally biased region" description="Pro residues" evidence="8">
    <location>
        <begin position="206"/>
        <end position="217"/>
    </location>
</feature>
<evidence type="ECO:0000256" key="7">
    <source>
        <dbReference type="ARBA" id="ARBA00023136"/>
    </source>
</evidence>
<accession>A0ABV9RRW2</accession>
<feature type="transmembrane region" description="Helical" evidence="9">
    <location>
        <begin position="116"/>
        <end position="134"/>
    </location>
</feature>
<comment type="subcellular location">
    <subcellularLocation>
        <location evidence="1">Cell membrane</location>
        <topology evidence="1">Multi-pass membrane protein</topology>
    </subcellularLocation>
</comment>
<feature type="region of interest" description="Disordered" evidence="8">
    <location>
        <begin position="196"/>
        <end position="223"/>
    </location>
</feature>
<dbReference type="EMBL" id="JBHSIM010000059">
    <property type="protein sequence ID" value="MFC4836259.1"/>
    <property type="molecule type" value="Genomic_DNA"/>
</dbReference>
<evidence type="ECO:0000256" key="1">
    <source>
        <dbReference type="ARBA" id="ARBA00004651"/>
    </source>
</evidence>
<keyword evidence="4" id="KW-1003">Cell membrane</keyword>
<feature type="transmembrane region" description="Helical" evidence="9">
    <location>
        <begin position="146"/>
        <end position="167"/>
    </location>
</feature>
<dbReference type="InterPro" id="IPR003211">
    <property type="entry name" value="AmiSUreI_transpt"/>
</dbReference>
<comment type="similarity">
    <text evidence="2">Belongs to the AmiS/UreI family.</text>
</comment>
<keyword evidence="6 9" id="KW-1133">Transmembrane helix</keyword>
<keyword evidence="5 9" id="KW-0812">Transmembrane</keyword>
<organism evidence="10 11">
    <name type="scientific">Actinomycetospora chibensis</name>
    <dbReference type="NCBI Taxonomy" id="663606"/>
    <lineage>
        <taxon>Bacteria</taxon>
        <taxon>Bacillati</taxon>
        <taxon>Actinomycetota</taxon>
        <taxon>Actinomycetes</taxon>
        <taxon>Pseudonocardiales</taxon>
        <taxon>Pseudonocardiaceae</taxon>
        <taxon>Actinomycetospora</taxon>
    </lineage>
</organism>
<dbReference type="Proteomes" id="UP001595909">
    <property type="component" value="Unassembled WGS sequence"/>
</dbReference>
<sequence>MASVGLFYVGAVLFINGVMLLGRVEPRAGAIMNLFVGGLQVVTPTFLIFTANGDQDTILLASGLYLFGFTYLYVGIGLLAGLDSTGVGWFSLFVAIAALGYSFMNFTRLEDAPFGVIWLYWALLWSLFFVLLGLKQEWLTRYTGWVALIEGWVTAAIPGFLLFSGYWSTSSTTAIVLAVIGVAMVLILLPTARRDRRERGGHAEPVPAPEPTAPAPERPVSTS</sequence>
<protein>
    <submittedName>
        <fullName evidence="10">AmiS/UreI family transporter</fullName>
    </submittedName>
</protein>
<dbReference type="CDD" id="cd13429">
    <property type="entry name" value="UreI_AmiS_like_2"/>
    <property type="match status" value="1"/>
</dbReference>
<proteinExistence type="inferred from homology"/>
<evidence type="ECO:0000256" key="2">
    <source>
        <dbReference type="ARBA" id="ARBA00010068"/>
    </source>
</evidence>
<feature type="transmembrane region" description="Helical" evidence="9">
    <location>
        <begin position="57"/>
        <end position="80"/>
    </location>
</feature>
<keyword evidence="3" id="KW-0813">Transport</keyword>
<feature type="transmembrane region" description="Helical" evidence="9">
    <location>
        <begin position="6"/>
        <end position="24"/>
    </location>
</feature>
<feature type="transmembrane region" description="Helical" evidence="9">
    <location>
        <begin position="87"/>
        <end position="104"/>
    </location>
</feature>